<evidence type="ECO:0000256" key="1">
    <source>
        <dbReference type="SAM" id="MobiDB-lite"/>
    </source>
</evidence>
<dbReference type="Proteomes" id="UP000789759">
    <property type="component" value="Unassembled WGS sequence"/>
</dbReference>
<dbReference type="InterPro" id="IPR002013">
    <property type="entry name" value="SAC_dom"/>
</dbReference>
<sequence length="907" mass="102714">MITDRKHIGQIQGKSVYIVKNVIILPLDFDHACRILERYVSYIIILSKSLNVAIHRVNFDLKSWPVDDDDQGSACDDSGTTGSHQRYISSVIEETIVDPQNTDKTVDLSSSPTLMTPSIEVTPPAESQTKKQPLSAFVSKMRTAWSDFGRRRSPSLYSNGSDSEDYDKDIEWETIISVNETYVNADSNEDSAKGPSTGKLSITTGLSNAAKKVTGAWEGFANDVGSPKTLNVKDPIEKRVMDSRITREIASLFRSDAFFYSYDIDITTSLQQKYERGQLKDQPLWKQINKKFWWNEHMLKKFIELELHAWILPLMQGYVQSEHCEIEDRVFDFMIISRRSRERPGLRYQRRGVNEQGAVANYVETEQILSIKIDDSNHDVSFLQVRGSIPLFWSQSPYSLKPKPTLERSADENAEAFAKHFDSLLNTYGYTNCINLVESHGREAIIGTTYREAIQNLGNKNIEYIEFDFHKECRGMKYENISKLVSTLARNFHSMSYFWQAGNNEVHCKQVGIFRTNCMDCLDRTNVVQSALAREVLNLQLLRLGISEFIDGGISHYEEFENIFNDVWANNGDSISREYAGTSALKGKRNLQGVVNDASNSLARMFQNTFKDFFRQATIDYLLGNHSLDVFQELQQKFEASQPGDAERWAKIRANAIDISSSIVIVDNEEKVDGWTFLSPSEPNTLRSKSYEEKVLLLTKKALYVCTFHYRLEKVVQFKRIGLGEIVCIEKGEYILSTLYPSCVTPEDNYGFVIYYRASGESSRVNSGSMRNNNNFDEIKKTVFPLNKADDTGIGDNRINSLPVSPKIDNEDKRFMAFKAFRSNLVGEATKFDGGAGGTIPNSLSNKDGKGTNEAKAAERVTSKQVVNEVVDELVKACRDIGNVEDGFVIEKPIIGYIFFDGIAKDN</sequence>
<evidence type="ECO:0000259" key="2">
    <source>
        <dbReference type="PROSITE" id="PS50275"/>
    </source>
</evidence>
<evidence type="ECO:0000259" key="3">
    <source>
        <dbReference type="PROSITE" id="PS51791"/>
    </source>
</evidence>
<dbReference type="AlphaFoldDB" id="A0A9N9N3N5"/>
<dbReference type="PROSITE" id="PS51791">
    <property type="entry name" value="HSAC2"/>
    <property type="match status" value="1"/>
</dbReference>
<dbReference type="Pfam" id="PF12456">
    <property type="entry name" value="hSac2"/>
    <property type="match status" value="1"/>
</dbReference>
<dbReference type="InterPro" id="IPR034753">
    <property type="entry name" value="hSac2"/>
</dbReference>
<name>A0A9N9N3N5_9GLOM</name>
<evidence type="ECO:0000313" key="4">
    <source>
        <dbReference type="EMBL" id="CAG8698975.1"/>
    </source>
</evidence>
<feature type="region of interest" description="Disordered" evidence="1">
    <location>
        <begin position="102"/>
        <end position="133"/>
    </location>
</feature>
<protein>
    <submittedName>
        <fullName evidence="4">23929_t:CDS:1</fullName>
    </submittedName>
</protein>
<dbReference type="InterPro" id="IPR022158">
    <property type="entry name" value="Inositol_phosphatase"/>
</dbReference>
<dbReference type="GO" id="GO:0046856">
    <property type="term" value="P:phosphatidylinositol dephosphorylation"/>
    <property type="evidence" value="ECO:0007669"/>
    <property type="project" value="TreeGrafter"/>
</dbReference>
<feature type="domain" description="HSac2" evidence="3">
    <location>
        <begin position="647"/>
        <end position="816"/>
    </location>
</feature>
<dbReference type="PANTHER" id="PTHR45662">
    <property type="entry name" value="PHOSPHATIDYLINOSITIDE PHOSPHATASE SAC1"/>
    <property type="match status" value="1"/>
</dbReference>
<organism evidence="4 5">
    <name type="scientific">Cetraspora pellucida</name>
    <dbReference type="NCBI Taxonomy" id="1433469"/>
    <lineage>
        <taxon>Eukaryota</taxon>
        <taxon>Fungi</taxon>
        <taxon>Fungi incertae sedis</taxon>
        <taxon>Mucoromycota</taxon>
        <taxon>Glomeromycotina</taxon>
        <taxon>Glomeromycetes</taxon>
        <taxon>Diversisporales</taxon>
        <taxon>Gigasporaceae</taxon>
        <taxon>Cetraspora</taxon>
    </lineage>
</organism>
<feature type="domain" description="SAC" evidence="2">
    <location>
        <begin position="249"/>
        <end position="581"/>
    </location>
</feature>
<dbReference type="PANTHER" id="PTHR45662:SF7">
    <property type="entry name" value="SACI DOMAIN PROTEIN (AFU_ORTHOLOGUE AFUA_1G15890)"/>
    <property type="match status" value="1"/>
</dbReference>
<dbReference type="GO" id="GO:0043812">
    <property type="term" value="F:phosphatidylinositol-4-phosphate phosphatase activity"/>
    <property type="evidence" value="ECO:0007669"/>
    <property type="project" value="TreeGrafter"/>
</dbReference>
<keyword evidence="5" id="KW-1185">Reference proteome</keyword>
<dbReference type="Pfam" id="PF02383">
    <property type="entry name" value="Syja_N"/>
    <property type="match status" value="1"/>
</dbReference>
<evidence type="ECO:0000313" key="5">
    <source>
        <dbReference type="Proteomes" id="UP000789759"/>
    </source>
</evidence>
<dbReference type="PROSITE" id="PS50275">
    <property type="entry name" value="SAC"/>
    <property type="match status" value="1"/>
</dbReference>
<accession>A0A9N9N3N5</accession>
<dbReference type="OrthoDB" id="405996at2759"/>
<reference evidence="4" key="1">
    <citation type="submission" date="2021-06" db="EMBL/GenBank/DDBJ databases">
        <authorList>
            <person name="Kallberg Y."/>
            <person name="Tangrot J."/>
            <person name="Rosling A."/>
        </authorList>
    </citation>
    <scope>NUCLEOTIDE SEQUENCE</scope>
    <source>
        <strain evidence="4">FL966</strain>
    </source>
</reference>
<dbReference type="GO" id="GO:0005783">
    <property type="term" value="C:endoplasmic reticulum"/>
    <property type="evidence" value="ECO:0007669"/>
    <property type="project" value="TreeGrafter"/>
</dbReference>
<gene>
    <name evidence="4" type="ORF">CPELLU_LOCUS11713</name>
</gene>
<proteinExistence type="predicted"/>
<feature type="compositionally biased region" description="Polar residues" evidence="1">
    <location>
        <begin position="102"/>
        <end position="116"/>
    </location>
</feature>
<dbReference type="EMBL" id="CAJVQA010010634">
    <property type="protein sequence ID" value="CAG8698975.1"/>
    <property type="molecule type" value="Genomic_DNA"/>
</dbReference>
<comment type="caution">
    <text evidence="4">The sequence shown here is derived from an EMBL/GenBank/DDBJ whole genome shotgun (WGS) entry which is preliminary data.</text>
</comment>